<dbReference type="InterPro" id="IPR019734">
    <property type="entry name" value="TPR_rpt"/>
</dbReference>
<name>A0A6A5TZW8_9PLEO</name>
<dbReference type="Gene3D" id="3.40.50.300">
    <property type="entry name" value="P-loop containing nucleotide triphosphate hydrolases"/>
    <property type="match status" value="1"/>
</dbReference>
<sequence length="688" mass="77496">VPYPHDVNFLGRFAILNLIDEKFATQSCIALSGLGGIGKSQIAIEYSYIFRERHPAAHVFWVYGAHSSRFEKSYQEVSRRLSIPGWDDYKVDNLQLVCDWLQEEPTGNWLFVVDNADDAAMLYGTHGQNHGTSKTYAQYIPSNTKGSILITTRDRRVGERLPGRQRPIEVLHMSSTECVELLRSKIAEEHFDDGDAMHLVQELSHIPLAITQAAAFISENNFTVSEYLETLRSSDEAIKELLSEHLEDPRQDMSTENSVMRTWKLSFEQIIKGASRAGDMLSLLSVLDYHGAPLMLLRQKDETETGFRTALGILQAFSLVTAGRGKNAVCKMHRLVALALHKWLDTRGLLRYRQSEALRILTEKFPGPCEQQFSDWATFEMLTPHTEIVSSIVFCTERDQLQCAKLLVAVTIYHLSKGRYNEAFEMCSKSLEIRRNLLPWDHADTLDSVQTLGETLLHRGDLESAKKMLQRAAEGREGALGADNPDTLESLSDLTITLLELNDIKAAASTSKRALEGREKVLGKHDKNTLVSLNIMAILRQQQGNTSAARAISEEVLSHRERLLGPSHPDTLMTVNNLGGLHYEQGNYEVAKEMFDRALTGEEAVLGGDGYDIQVTLSNIALVQKAQGLCEEAEAILRNVLTIRERKLGLLHPSTLFTMDMLIDILLQRHMWDAAEELQLRVTERRKR</sequence>
<evidence type="ECO:0000259" key="2">
    <source>
        <dbReference type="Pfam" id="PF00931"/>
    </source>
</evidence>
<reference evidence="3" key="1">
    <citation type="journal article" date="2020" name="Stud. Mycol.">
        <title>101 Dothideomycetes genomes: a test case for predicting lifestyles and emergence of pathogens.</title>
        <authorList>
            <person name="Haridas S."/>
            <person name="Albert R."/>
            <person name="Binder M."/>
            <person name="Bloem J."/>
            <person name="Labutti K."/>
            <person name="Salamov A."/>
            <person name="Andreopoulos B."/>
            <person name="Baker S."/>
            <person name="Barry K."/>
            <person name="Bills G."/>
            <person name="Bluhm B."/>
            <person name="Cannon C."/>
            <person name="Castanera R."/>
            <person name="Culley D."/>
            <person name="Daum C."/>
            <person name="Ezra D."/>
            <person name="Gonzalez J."/>
            <person name="Henrissat B."/>
            <person name="Kuo A."/>
            <person name="Liang C."/>
            <person name="Lipzen A."/>
            <person name="Lutzoni F."/>
            <person name="Magnuson J."/>
            <person name="Mondo S."/>
            <person name="Nolan M."/>
            <person name="Ohm R."/>
            <person name="Pangilinan J."/>
            <person name="Park H.-J."/>
            <person name="Ramirez L."/>
            <person name="Alfaro M."/>
            <person name="Sun H."/>
            <person name="Tritt A."/>
            <person name="Yoshinaga Y."/>
            <person name="Zwiers L.-H."/>
            <person name="Turgeon B."/>
            <person name="Goodwin S."/>
            <person name="Spatafora J."/>
            <person name="Crous P."/>
            <person name="Grigoriev I."/>
        </authorList>
    </citation>
    <scope>NUCLEOTIDE SEQUENCE</scope>
    <source>
        <strain evidence="3">CBS 675.92</strain>
    </source>
</reference>
<feature type="non-terminal residue" evidence="3">
    <location>
        <position position="688"/>
    </location>
</feature>
<dbReference type="PROSITE" id="PS50005">
    <property type="entry name" value="TPR"/>
    <property type="match status" value="1"/>
</dbReference>
<dbReference type="GO" id="GO:0043531">
    <property type="term" value="F:ADP binding"/>
    <property type="evidence" value="ECO:0007669"/>
    <property type="project" value="InterPro"/>
</dbReference>
<keyword evidence="4" id="KW-1185">Reference proteome</keyword>
<keyword evidence="1" id="KW-0802">TPR repeat</keyword>
<dbReference type="PRINTS" id="PR00381">
    <property type="entry name" value="KINESINLIGHT"/>
</dbReference>
<dbReference type="SUPFAM" id="SSF48452">
    <property type="entry name" value="TPR-like"/>
    <property type="match status" value="3"/>
</dbReference>
<dbReference type="Proteomes" id="UP000800035">
    <property type="component" value="Unassembled WGS sequence"/>
</dbReference>
<gene>
    <name evidence="3" type="ORF">CC80DRAFT_351776</name>
</gene>
<dbReference type="PANTHER" id="PTHR46082:SF6">
    <property type="entry name" value="AAA+ ATPASE DOMAIN-CONTAINING PROTEIN-RELATED"/>
    <property type="match status" value="1"/>
</dbReference>
<feature type="domain" description="NB-ARC" evidence="2">
    <location>
        <begin position="21"/>
        <end position="188"/>
    </location>
</feature>
<evidence type="ECO:0000313" key="3">
    <source>
        <dbReference type="EMBL" id="KAF1957259.1"/>
    </source>
</evidence>
<dbReference type="Pfam" id="PF13424">
    <property type="entry name" value="TPR_12"/>
    <property type="match status" value="3"/>
</dbReference>
<dbReference type="OrthoDB" id="1658288at2759"/>
<dbReference type="InterPro" id="IPR053137">
    <property type="entry name" value="NLR-like"/>
</dbReference>
<dbReference type="SUPFAM" id="SSF52540">
    <property type="entry name" value="P-loop containing nucleoside triphosphate hydrolases"/>
    <property type="match status" value="1"/>
</dbReference>
<evidence type="ECO:0000256" key="1">
    <source>
        <dbReference type="PROSITE-ProRule" id="PRU00339"/>
    </source>
</evidence>
<protein>
    <submittedName>
        <fullName evidence="3">TPR-like protein</fullName>
    </submittedName>
</protein>
<dbReference type="AlphaFoldDB" id="A0A6A5TZW8"/>
<dbReference type="InterPro" id="IPR011990">
    <property type="entry name" value="TPR-like_helical_dom_sf"/>
</dbReference>
<dbReference type="EMBL" id="ML976989">
    <property type="protein sequence ID" value="KAF1957259.1"/>
    <property type="molecule type" value="Genomic_DNA"/>
</dbReference>
<dbReference type="InterPro" id="IPR002182">
    <property type="entry name" value="NB-ARC"/>
</dbReference>
<feature type="repeat" description="TPR" evidence="1">
    <location>
        <begin position="572"/>
        <end position="605"/>
    </location>
</feature>
<accession>A0A6A5TZW8</accession>
<dbReference type="PANTHER" id="PTHR46082">
    <property type="entry name" value="ATP/GTP-BINDING PROTEIN-RELATED"/>
    <property type="match status" value="1"/>
</dbReference>
<feature type="non-terminal residue" evidence="3">
    <location>
        <position position="1"/>
    </location>
</feature>
<evidence type="ECO:0000313" key="4">
    <source>
        <dbReference type="Proteomes" id="UP000800035"/>
    </source>
</evidence>
<dbReference type="InterPro" id="IPR027417">
    <property type="entry name" value="P-loop_NTPase"/>
</dbReference>
<organism evidence="3 4">
    <name type="scientific">Byssothecium circinans</name>
    <dbReference type="NCBI Taxonomy" id="147558"/>
    <lineage>
        <taxon>Eukaryota</taxon>
        <taxon>Fungi</taxon>
        <taxon>Dikarya</taxon>
        <taxon>Ascomycota</taxon>
        <taxon>Pezizomycotina</taxon>
        <taxon>Dothideomycetes</taxon>
        <taxon>Pleosporomycetidae</taxon>
        <taxon>Pleosporales</taxon>
        <taxon>Massarineae</taxon>
        <taxon>Massarinaceae</taxon>
        <taxon>Byssothecium</taxon>
    </lineage>
</organism>
<dbReference type="Gene3D" id="1.25.40.10">
    <property type="entry name" value="Tetratricopeptide repeat domain"/>
    <property type="match status" value="2"/>
</dbReference>
<proteinExistence type="predicted"/>
<dbReference type="Pfam" id="PF00931">
    <property type="entry name" value="NB-ARC"/>
    <property type="match status" value="1"/>
</dbReference>